<reference evidence="1 2" key="1">
    <citation type="submission" date="2022-03" db="EMBL/GenBank/DDBJ databases">
        <authorList>
            <person name="Jo J.-H."/>
            <person name="Im W.-T."/>
        </authorList>
    </citation>
    <scope>NUCLEOTIDE SEQUENCE [LARGE SCALE GENOMIC DNA]</scope>
    <source>
        <strain evidence="1 2">SM33</strain>
    </source>
</reference>
<name>A0ABS9VP05_9SPHN</name>
<proteinExistence type="predicted"/>
<comment type="caution">
    <text evidence="1">The sequence shown here is derived from an EMBL/GenBank/DDBJ whole genome shotgun (WGS) entry which is preliminary data.</text>
</comment>
<dbReference type="EMBL" id="JAKZHW010000002">
    <property type="protein sequence ID" value="MCH8616692.1"/>
    <property type="molecule type" value="Genomic_DNA"/>
</dbReference>
<dbReference type="Proteomes" id="UP001203058">
    <property type="component" value="Unassembled WGS sequence"/>
</dbReference>
<sequence length="112" mass="12217">MAEGVWVLLGAALGTLGSLSTTWLSSHLSRQSKYPKFDRAVEELLKKMLADGPRWRKLETLASVTGLSEKHAKEYLIELGARGSETDGRLWGLISRNPLSEIGSTSSTDRGS</sequence>
<evidence type="ECO:0000313" key="2">
    <source>
        <dbReference type="Proteomes" id="UP001203058"/>
    </source>
</evidence>
<evidence type="ECO:0000313" key="1">
    <source>
        <dbReference type="EMBL" id="MCH8616692.1"/>
    </source>
</evidence>
<organism evidence="1 2">
    <name type="scientific">Sphingomonas telluris</name>
    <dbReference type="NCBI Taxonomy" id="2907998"/>
    <lineage>
        <taxon>Bacteria</taxon>
        <taxon>Pseudomonadati</taxon>
        <taxon>Pseudomonadota</taxon>
        <taxon>Alphaproteobacteria</taxon>
        <taxon>Sphingomonadales</taxon>
        <taxon>Sphingomonadaceae</taxon>
        <taxon>Sphingomonas</taxon>
    </lineage>
</organism>
<dbReference type="RefSeq" id="WP_241447589.1">
    <property type="nucleotide sequence ID" value="NZ_JAKZHW010000002.1"/>
</dbReference>
<protein>
    <submittedName>
        <fullName evidence="1">Uncharacterized protein</fullName>
    </submittedName>
</protein>
<accession>A0ABS9VP05</accession>
<gene>
    <name evidence="1" type="ORF">LZ016_11350</name>
</gene>
<keyword evidence="2" id="KW-1185">Reference proteome</keyword>